<dbReference type="PATRIC" id="fig|1582439.9.peg.95"/>
<dbReference type="PANTHER" id="PTHR43174:SF1">
    <property type="entry name" value="UDP-N-ACETYLGLUCOSAMINE 2-EPIMERASE"/>
    <property type="match status" value="1"/>
</dbReference>
<dbReference type="Pfam" id="PF02350">
    <property type="entry name" value="Epimerase_2"/>
    <property type="match status" value="1"/>
</dbReference>
<dbReference type="NCBIfam" id="TIGR00236">
    <property type="entry name" value="wecB"/>
    <property type="match status" value="1"/>
</dbReference>
<dbReference type="SUPFAM" id="SSF53756">
    <property type="entry name" value="UDP-Glycosyltransferase/glycogen phosphorylase"/>
    <property type="match status" value="1"/>
</dbReference>
<organism evidence="2 3">
    <name type="scientific">Nitrosopumilus piranensis</name>
    <dbReference type="NCBI Taxonomy" id="1582439"/>
    <lineage>
        <taxon>Archaea</taxon>
        <taxon>Nitrososphaerota</taxon>
        <taxon>Nitrososphaeria</taxon>
        <taxon>Nitrosopumilales</taxon>
        <taxon>Nitrosopumilaceae</taxon>
        <taxon>Nitrosopumilus</taxon>
    </lineage>
</organism>
<dbReference type="KEGG" id="nid:NPIRD3C_0096"/>
<evidence type="ECO:0000259" key="1">
    <source>
        <dbReference type="Pfam" id="PF02350"/>
    </source>
</evidence>
<dbReference type="AlphaFoldDB" id="A0A0C5BWG7"/>
<protein>
    <submittedName>
        <fullName evidence="2">UDP-N-acetylglucosamine 2-epimerase</fullName>
        <ecNumber evidence="2">5.1.3.14</ecNumber>
    </submittedName>
</protein>
<dbReference type="Gene3D" id="3.40.50.2000">
    <property type="entry name" value="Glycogen Phosphorylase B"/>
    <property type="match status" value="2"/>
</dbReference>
<dbReference type="GeneID" id="41599270"/>
<dbReference type="InterPro" id="IPR003331">
    <property type="entry name" value="UDP_GlcNAc_Epimerase_2_dom"/>
</dbReference>
<dbReference type="Proteomes" id="UP000032027">
    <property type="component" value="Chromosome"/>
</dbReference>
<dbReference type="GO" id="GO:0008761">
    <property type="term" value="F:UDP-N-acetylglucosamine 2-epimerase activity"/>
    <property type="evidence" value="ECO:0007669"/>
    <property type="project" value="UniProtKB-EC"/>
</dbReference>
<dbReference type="InterPro" id="IPR029767">
    <property type="entry name" value="WecB-like"/>
</dbReference>
<evidence type="ECO:0000313" key="2">
    <source>
        <dbReference type="EMBL" id="AJM91320.1"/>
    </source>
</evidence>
<dbReference type="STRING" id="1582439.NPIRD3C_0096"/>
<gene>
    <name evidence="2" type="primary">wecB</name>
    <name evidence="2" type="ORF">NPIRD3C_0096</name>
</gene>
<dbReference type="PANTHER" id="PTHR43174">
    <property type="entry name" value="UDP-N-ACETYLGLUCOSAMINE 2-EPIMERASE"/>
    <property type="match status" value="1"/>
</dbReference>
<keyword evidence="3" id="KW-1185">Reference proteome</keyword>
<keyword evidence="2" id="KW-0413">Isomerase</keyword>
<accession>A0A0C5BWG7</accession>
<dbReference type="OrthoDB" id="7018at2157"/>
<dbReference type="EMBL" id="CP010868">
    <property type="protein sequence ID" value="AJM91320.1"/>
    <property type="molecule type" value="Genomic_DNA"/>
</dbReference>
<proteinExistence type="predicted"/>
<name>A0A0C5BWG7_9ARCH</name>
<dbReference type="HOGENOM" id="CLU_041674_0_1_2"/>
<sequence length="356" mass="40211">MKKILLVTGTRPEIIKLAPIIKKIKNDMIFVHTGQHYDYNMSLQFIEELELPSPDFKFKLTKREPTLQISQIIKKINDVIKKINPAILCVQGDTNTVLGSSLAALKNKIPIAHVESGLRSHDWRMQEEHNRIMVDHISDLLFAATANAKKSLINENVHGKIFVTGNTVIDAIENYLPTSLKKSKIETPSEFILTTLHRAENIDNAKTLSNLCNAIIKSPIPIIFPIHPRTKSNLKKLNLYDLLKKSKNVTLISPVGYFDFLYLMKSCKFIITDSGGIQEEVTSPSIKKFALVVRKTTDRPESVKSKFAKVIGTNKENIISEIHKTNNSKLKLPRNSPYGDGHSSDQILSLIYQYLN</sequence>
<feature type="domain" description="UDP-N-acetylglucosamine 2-epimerase" evidence="1">
    <location>
        <begin position="27"/>
        <end position="351"/>
    </location>
</feature>
<dbReference type="RefSeq" id="WP_148702345.1">
    <property type="nucleotide sequence ID" value="NZ_CP010868.1"/>
</dbReference>
<evidence type="ECO:0000313" key="3">
    <source>
        <dbReference type="Proteomes" id="UP000032027"/>
    </source>
</evidence>
<reference evidence="3" key="1">
    <citation type="submission" date="2015-02" db="EMBL/GenBank/DDBJ databases">
        <title>Characterization of two novel Thaumarchaeota isolated from the Northern Adriatic Sea.</title>
        <authorList>
            <person name="Bayer B."/>
            <person name="Vojvoda J."/>
            <person name="Offre P."/>
            <person name="Srivastava A."/>
            <person name="Elisabeth N."/>
            <person name="Garcia J.A.L."/>
            <person name="Schleper C."/>
            <person name="Herndl G.J."/>
        </authorList>
    </citation>
    <scope>NUCLEOTIDE SEQUENCE [LARGE SCALE GENOMIC DNA]</scope>
    <source>
        <strain evidence="3">D3C</strain>
    </source>
</reference>
<reference evidence="2 3" key="2">
    <citation type="journal article" date="2016" name="ISME J.">
        <title>Physiological and genomic characterization of two novel marine thaumarchaeal strains indicates niche differentiation.</title>
        <authorList>
            <person name="Bayer B."/>
            <person name="Vojvoda J."/>
            <person name="Offre P."/>
            <person name="Alves R.J."/>
            <person name="Elisabeth N.H."/>
            <person name="Garcia J.A."/>
            <person name="Volland J.M."/>
            <person name="Srivastava A."/>
            <person name="Schleper C."/>
            <person name="Herndl G.J."/>
        </authorList>
    </citation>
    <scope>NUCLEOTIDE SEQUENCE [LARGE SCALE GENOMIC DNA]</scope>
    <source>
        <strain evidence="2 3">D3C</strain>
    </source>
</reference>
<reference evidence="2 3" key="3">
    <citation type="journal article" date="2019" name="Int. J. Syst. Evol. Microbiol.">
        <title>Nitrosopumilus adriaticus sp. nov. and Nitrosopumilus piranensis sp. nov., two ammonia-oxidizing archaea from the Adriatic Sea and members of the class Nitrososphaeria.</title>
        <authorList>
            <person name="Bayer B."/>
            <person name="Vojvoda J."/>
            <person name="Reinthaler T."/>
            <person name="Reyes C."/>
            <person name="Pinto M."/>
            <person name="Herndl G.J."/>
        </authorList>
    </citation>
    <scope>NUCLEOTIDE SEQUENCE [LARGE SCALE GENOMIC DNA]</scope>
    <source>
        <strain evidence="2 3">D3C</strain>
    </source>
</reference>
<dbReference type="EC" id="5.1.3.14" evidence="2"/>
<dbReference type="CDD" id="cd03786">
    <property type="entry name" value="GTB_UDP-GlcNAc_2-Epimerase"/>
    <property type="match status" value="1"/>
</dbReference>